<dbReference type="RefSeq" id="WP_147618552.1">
    <property type="nucleotide sequence ID" value="NZ_JACOQH010000004.1"/>
</dbReference>
<keyword evidence="1" id="KW-0812">Transmembrane</keyword>
<evidence type="ECO:0000313" key="2">
    <source>
        <dbReference type="EMBL" id="MBC5753816.1"/>
    </source>
</evidence>
<feature type="transmembrane region" description="Helical" evidence="1">
    <location>
        <begin position="21"/>
        <end position="41"/>
    </location>
</feature>
<dbReference type="Proteomes" id="UP000621540">
    <property type="component" value="Unassembled WGS sequence"/>
</dbReference>
<gene>
    <name evidence="2" type="ORF">H8Z76_07200</name>
</gene>
<reference evidence="2 3" key="1">
    <citation type="submission" date="2020-08" db="EMBL/GenBank/DDBJ databases">
        <title>Genome public.</title>
        <authorList>
            <person name="Liu C."/>
            <person name="Sun Q."/>
        </authorList>
    </citation>
    <scope>NUCLEOTIDE SEQUENCE [LARGE SCALE GENOMIC DNA]</scope>
    <source>
        <strain evidence="2 3">BX0805</strain>
    </source>
</reference>
<comment type="caution">
    <text evidence="2">The sequence shown here is derived from an EMBL/GenBank/DDBJ whole genome shotgun (WGS) entry which is preliminary data.</text>
</comment>
<proteinExistence type="predicted"/>
<feature type="transmembrane region" description="Helical" evidence="1">
    <location>
        <begin position="291"/>
        <end position="316"/>
    </location>
</feature>
<feature type="transmembrane region" description="Helical" evidence="1">
    <location>
        <begin position="115"/>
        <end position="142"/>
    </location>
</feature>
<keyword evidence="3" id="KW-1185">Reference proteome</keyword>
<feature type="transmembrane region" description="Helical" evidence="1">
    <location>
        <begin position="148"/>
        <end position="172"/>
    </location>
</feature>
<feature type="transmembrane region" description="Helical" evidence="1">
    <location>
        <begin position="253"/>
        <end position="271"/>
    </location>
</feature>
<feature type="transmembrane region" description="Helical" evidence="1">
    <location>
        <begin position="322"/>
        <end position="344"/>
    </location>
</feature>
<organism evidence="2 3">
    <name type="scientific">Roseburia yibonii</name>
    <dbReference type="NCBI Taxonomy" id="2763063"/>
    <lineage>
        <taxon>Bacteria</taxon>
        <taxon>Bacillati</taxon>
        <taxon>Bacillota</taxon>
        <taxon>Clostridia</taxon>
        <taxon>Lachnospirales</taxon>
        <taxon>Lachnospiraceae</taxon>
        <taxon>Roseburia</taxon>
    </lineage>
</organism>
<name>A0ABR7IA73_9FIRM</name>
<sequence>MQSKISFFNKTIFKKNFTHYWPVWFGYLVICLFEIPFGIYICSRNVAYYTIEAERAVERTNSYVNLMRAVMSPILPFLVAAVVAMALFSYLYNAKSANMIHSLPVRREELFVTNYLSGLLFMAVPQVIATLLGVFVCAAVGITELQYLMLSLVYALGNMFFFYSMAVCVGMLTGQLLALPVCYVALNFVEIMLEGIGSVIVSFLCFGMSNSDFSLSKFSVLSPVYYLSKKLGIGTEYLNTGGYAYHVHGGKTLLVYVLVSFVLIALALFAYRKRRIESAGDLISIGWVKPVFRWCVTICSALLGGMVFGSIFQGTVSGTKEFVITLCAILAVGVVSFFIAQMFLEKKFKVFSKKRFAELGIGSACMVVLLCMLEFDVFGIESWTPDVSEVKMASLEYNSLALTDEKEIEELIDLHKDIIGKKSELEAYAAEGNATYGIAISYKLKDGSKVKRYYAVPATQKEIEDKNSVIGQAVTILERPENVMKAQFGVYYEDNVPQSGYLERYNQDVDQYDNENDLSFNAQNAKIVYEALIKDISEGNYEDAIRFQMSTDNSGYMSDQIYINAIGLQFYNKNGSYFPDDQIREEYYSDSYNERYSSQSCSAYLTIGKKCKHTIAALKEIGAITDESDLITYQDYNMRYQDVDYIE</sequence>
<feature type="transmembrane region" description="Helical" evidence="1">
    <location>
        <begin position="356"/>
        <end position="375"/>
    </location>
</feature>
<feature type="transmembrane region" description="Helical" evidence="1">
    <location>
        <begin position="74"/>
        <end position="94"/>
    </location>
</feature>
<keyword evidence="1" id="KW-0472">Membrane</keyword>
<dbReference type="PANTHER" id="PTHR39177">
    <property type="entry name" value="ABC TRANSPORTER PERMEASE YTRC-RELATED"/>
    <property type="match status" value="1"/>
</dbReference>
<evidence type="ECO:0000256" key="1">
    <source>
        <dbReference type="SAM" id="Phobius"/>
    </source>
</evidence>
<feature type="transmembrane region" description="Helical" evidence="1">
    <location>
        <begin position="184"/>
        <end position="209"/>
    </location>
</feature>
<dbReference type="EMBL" id="JACOQH010000004">
    <property type="protein sequence ID" value="MBC5753816.1"/>
    <property type="molecule type" value="Genomic_DNA"/>
</dbReference>
<dbReference type="InterPro" id="IPR053046">
    <property type="entry name" value="ABC-5_transporter"/>
</dbReference>
<evidence type="ECO:0000313" key="3">
    <source>
        <dbReference type="Proteomes" id="UP000621540"/>
    </source>
</evidence>
<accession>A0ABR7IA73</accession>
<protein>
    <recommendedName>
        <fullName evidence="4">ABC transporter permease</fullName>
    </recommendedName>
</protein>
<keyword evidence="1" id="KW-1133">Transmembrane helix</keyword>
<dbReference type="PANTHER" id="PTHR39177:SF1">
    <property type="entry name" value="ABC TRANSPORTER PERMEASE YTRC-RELATED"/>
    <property type="match status" value="1"/>
</dbReference>
<evidence type="ECO:0008006" key="4">
    <source>
        <dbReference type="Google" id="ProtNLM"/>
    </source>
</evidence>